<dbReference type="VEuPathDB" id="FungiDB:EYZ11_007674"/>
<dbReference type="Proteomes" id="UP000308092">
    <property type="component" value="Unassembled WGS sequence"/>
</dbReference>
<comment type="caution">
    <text evidence="1">The sequence shown here is derived from an EMBL/GenBank/DDBJ whole genome shotgun (WGS) entry which is preliminary data.</text>
</comment>
<keyword evidence="2" id="KW-1185">Reference proteome</keyword>
<dbReference type="EMBL" id="SOSA01000304">
    <property type="protein sequence ID" value="THC92861.1"/>
    <property type="molecule type" value="Genomic_DNA"/>
</dbReference>
<protein>
    <submittedName>
        <fullName evidence="1">Uncharacterized protein</fullName>
    </submittedName>
</protein>
<organism evidence="1 2">
    <name type="scientific">Aspergillus tanneri</name>
    <dbReference type="NCBI Taxonomy" id="1220188"/>
    <lineage>
        <taxon>Eukaryota</taxon>
        <taxon>Fungi</taxon>
        <taxon>Dikarya</taxon>
        <taxon>Ascomycota</taxon>
        <taxon>Pezizomycotina</taxon>
        <taxon>Eurotiomycetes</taxon>
        <taxon>Eurotiomycetidae</taxon>
        <taxon>Eurotiales</taxon>
        <taxon>Aspergillaceae</taxon>
        <taxon>Aspergillus</taxon>
        <taxon>Aspergillus subgen. Circumdati</taxon>
    </lineage>
</organism>
<accession>A0A4S3JI25</accession>
<evidence type="ECO:0000313" key="2">
    <source>
        <dbReference type="Proteomes" id="UP000308092"/>
    </source>
</evidence>
<evidence type="ECO:0000313" key="1">
    <source>
        <dbReference type="EMBL" id="THC92861.1"/>
    </source>
</evidence>
<sequence>MSKYGRDLGNKHTMKLKL</sequence>
<name>A0A4S3JI25_9EURO</name>
<gene>
    <name evidence="1" type="ORF">EYZ11_007674</name>
</gene>
<dbReference type="AlphaFoldDB" id="A0A4S3JI25"/>
<reference evidence="1 2" key="1">
    <citation type="submission" date="2019-03" db="EMBL/GenBank/DDBJ databases">
        <title>The genome sequence of a newly discovered highly antifungal drug resistant Aspergillus species, Aspergillus tanneri NIH 1004.</title>
        <authorList>
            <person name="Mounaud S."/>
            <person name="Singh I."/>
            <person name="Joardar V."/>
            <person name="Pakala S."/>
            <person name="Pakala S."/>
            <person name="Venepally P."/>
            <person name="Hoover J."/>
            <person name="Nierman W."/>
            <person name="Chung J."/>
            <person name="Losada L."/>
        </authorList>
    </citation>
    <scope>NUCLEOTIDE SEQUENCE [LARGE SCALE GENOMIC DNA]</scope>
    <source>
        <strain evidence="1 2">NIH1004</strain>
    </source>
</reference>
<proteinExistence type="predicted"/>